<evidence type="ECO:0000313" key="6">
    <source>
        <dbReference type="EMBL" id="SHJ57989.1"/>
    </source>
</evidence>
<keyword evidence="7" id="KW-1185">Reference proteome</keyword>
<dbReference type="InterPro" id="IPR009057">
    <property type="entry name" value="Homeodomain-like_sf"/>
</dbReference>
<dbReference type="GO" id="GO:0003700">
    <property type="term" value="F:DNA-binding transcription factor activity"/>
    <property type="evidence" value="ECO:0007669"/>
    <property type="project" value="InterPro"/>
</dbReference>
<dbReference type="GO" id="GO:1901135">
    <property type="term" value="P:carbohydrate derivative metabolic process"/>
    <property type="evidence" value="ECO:0007669"/>
    <property type="project" value="InterPro"/>
</dbReference>
<evidence type="ECO:0000256" key="1">
    <source>
        <dbReference type="ARBA" id="ARBA00023015"/>
    </source>
</evidence>
<dbReference type="RefSeq" id="WP_149735528.1">
    <property type="nucleotide sequence ID" value="NZ_FQZD01000027.1"/>
</dbReference>
<dbReference type="InterPro" id="IPR001347">
    <property type="entry name" value="SIS_dom"/>
</dbReference>
<dbReference type="PROSITE" id="PS51071">
    <property type="entry name" value="HTH_RPIR"/>
    <property type="match status" value="1"/>
</dbReference>
<organism evidence="6 7">
    <name type="scientific">Propionispora hippei DSM 15287</name>
    <dbReference type="NCBI Taxonomy" id="1123003"/>
    <lineage>
        <taxon>Bacteria</taxon>
        <taxon>Bacillati</taxon>
        <taxon>Bacillota</taxon>
        <taxon>Negativicutes</taxon>
        <taxon>Selenomonadales</taxon>
        <taxon>Sporomusaceae</taxon>
        <taxon>Propionispora</taxon>
    </lineage>
</organism>
<name>A0A1M6KGC3_9FIRM</name>
<dbReference type="AlphaFoldDB" id="A0A1M6KGC3"/>
<dbReference type="CDD" id="cd05013">
    <property type="entry name" value="SIS_RpiR"/>
    <property type="match status" value="1"/>
</dbReference>
<keyword evidence="1" id="KW-0805">Transcription regulation</keyword>
<dbReference type="InterPro" id="IPR046348">
    <property type="entry name" value="SIS_dom_sf"/>
</dbReference>
<dbReference type="Gene3D" id="1.10.10.10">
    <property type="entry name" value="Winged helix-like DNA-binding domain superfamily/Winged helix DNA-binding domain"/>
    <property type="match status" value="1"/>
</dbReference>
<proteinExistence type="predicted"/>
<gene>
    <name evidence="6" type="ORF">SAMN02745170_02851</name>
</gene>
<dbReference type="SUPFAM" id="SSF46689">
    <property type="entry name" value="Homeodomain-like"/>
    <property type="match status" value="1"/>
</dbReference>
<dbReference type="Gene3D" id="3.40.50.10490">
    <property type="entry name" value="Glucose-6-phosphate isomerase like protein, domain 1"/>
    <property type="match status" value="1"/>
</dbReference>
<dbReference type="EMBL" id="FQZD01000027">
    <property type="protein sequence ID" value="SHJ57989.1"/>
    <property type="molecule type" value="Genomic_DNA"/>
</dbReference>
<evidence type="ECO:0000259" key="4">
    <source>
        <dbReference type="PROSITE" id="PS51071"/>
    </source>
</evidence>
<keyword evidence="2" id="KW-0238">DNA-binding</keyword>
<evidence type="ECO:0000259" key="5">
    <source>
        <dbReference type="PROSITE" id="PS51464"/>
    </source>
</evidence>
<dbReference type="InterPro" id="IPR047640">
    <property type="entry name" value="RpiR-like"/>
</dbReference>
<dbReference type="GO" id="GO:0003677">
    <property type="term" value="F:DNA binding"/>
    <property type="evidence" value="ECO:0007669"/>
    <property type="project" value="UniProtKB-KW"/>
</dbReference>
<feature type="domain" description="SIS" evidence="5">
    <location>
        <begin position="129"/>
        <end position="269"/>
    </location>
</feature>
<accession>A0A1M6KGC3</accession>
<dbReference type="Proteomes" id="UP000322917">
    <property type="component" value="Unassembled WGS sequence"/>
</dbReference>
<dbReference type="PROSITE" id="PS51464">
    <property type="entry name" value="SIS"/>
    <property type="match status" value="1"/>
</dbReference>
<dbReference type="InterPro" id="IPR035472">
    <property type="entry name" value="RpiR-like_SIS"/>
</dbReference>
<dbReference type="PANTHER" id="PTHR30514:SF1">
    <property type="entry name" value="HTH-TYPE TRANSCRIPTIONAL REGULATOR HEXR-RELATED"/>
    <property type="match status" value="1"/>
</dbReference>
<dbReference type="GO" id="GO:0097367">
    <property type="term" value="F:carbohydrate derivative binding"/>
    <property type="evidence" value="ECO:0007669"/>
    <property type="project" value="InterPro"/>
</dbReference>
<dbReference type="PANTHER" id="PTHR30514">
    <property type="entry name" value="GLUCOKINASE"/>
    <property type="match status" value="1"/>
</dbReference>
<evidence type="ECO:0000313" key="7">
    <source>
        <dbReference type="Proteomes" id="UP000322917"/>
    </source>
</evidence>
<keyword evidence="3" id="KW-0804">Transcription</keyword>
<dbReference type="Pfam" id="PF01380">
    <property type="entry name" value="SIS"/>
    <property type="match status" value="1"/>
</dbReference>
<reference evidence="6 7" key="1">
    <citation type="submission" date="2016-11" db="EMBL/GenBank/DDBJ databases">
        <authorList>
            <person name="Varghese N."/>
            <person name="Submissions S."/>
        </authorList>
    </citation>
    <scope>NUCLEOTIDE SEQUENCE [LARGE SCALE GENOMIC DNA]</scope>
    <source>
        <strain evidence="6 7">DSM 15287</strain>
    </source>
</reference>
<dbReference type="Pfam" id="PF01418">
    <property type="entry name" value="HTH_6"/>
    <property type="match status" value="1"/>
</dbReference>
<dbReference type="SUPFAM" id="SSF53697">
    <property type="entry name" value="SIS domain"/>
    <property type="match status" value="1"/>
</dbReference>
<feature type="domain" description="HTH rpiR-type" evidence="4">
    <location>
        <begin position="9"/>
        <end position="85"/>
    </location>
</feature>
<dbReference type="InterPro" id="IPR036388">
    <property type="entry name" value="WH-like_DNA-bd_sf"/>
</dbReference>
<dbReference type="OrthoDB" id="3684496at2"/>
<evidence type="ECO:0000256" key="3">
    <source>
        <dbReference type="ARBA" id="ARBA00023163"/>
    </source>
</evidence>
<sequence>MPENTSTPASCLPVLRSMYAELTKAEQKIADFILEHSADVIHMTISELAEAAASADATIFRLSKKLGFTGFQGLKIALAGDLFSPLESVDREVDPHDSVESFPQKIFHNITEGLQDTLKILDYQELQKAIDALSATKHLSIYGSGGSAIIAADIEHRFMRFGIPVRAYSDPHMQLTSAILLKPGDVVIAVSHSGANIDVLNSVELAKKSAATIIAITSYMKSPLSLAADISLHGMAREIRYRSEAMASRLIHLAIVDLLYTGIMLKNPNQFIENMNKVRLAISSRRL</sequence>
<protein>
    <submittedName>
        <fullName evidence="6">Transcriptional regulator, RpiR family</fullName>
    </submittedName>
</protein>
<evidence type="ECO:0000256" key="2">
    <source>
        <dbReference type="ARBA" id="ARBA00023125"/>
    </source>
</evidence>
<dbReference type="InterPro" id="IPR000281">
    <property type="entry name" value="HTH_RpiR"/>
</dbReference>